<dbReference type="Proteomes" id="UP000008177">
    <property type="component" value="Unplaced contigs"/>
</dbReference>
<evidence type="ECO:0000256" key="1">
    <source>
        <dbReference type="SAM" id="SignalP"/>
    </source>
</evidence>
<dbReference type="OrthoDB" id="4660355at2759"/>
<gene>
    <name evidence="2" type="ORF">BofuT4_P053080.1</name>
</gene>
<proteinExistence type="predicted"/>
<dbReference type="EMBL" id="FQ790272">
    <property type="protein sequence ID" value="CCD44959.1"/>
    <property type="molecule type" value="Genomic_DNA"/>
</dbReference>
<reference evidence="3" key="1">
    <citation type="journal article" date="2011" name="PLoS Genet.">
        <title>Genomic analysis of the necrotrophic fungal pathogens Sclerotinia sclerotiorum and Botrytis cinerea.</title>
        <authorList>
            <person name="Amselem J."/>
            <person name="Cuomo C.A."/>
            <person name="van Kan J.A."/>
            <person name="Viaud M."/>
            <person name="Benito E.P."/>
            <person name="Couloux A."/>
            <person name="Coutinho P.M."/>
            <person name="de Vries R.P."/>
            <person name="Dyer P.S."/>
            <person name="Fillinger S."/>
            <person name="Fournier E."/>
            <person name="Gout L."/>
            <person name="Hahn M."/>
            <person name="Kohn L."/>
            <person name="Lapalu N."/>
            <person name="Plummer K.M."/>
            <person name="Pradier J.M."/>
            <person name="Quevillon E."/>
            <person name="Sharon A."/>
            <person name="Simon A."/>
            <person name="ten Have A."/>
            <person name="Tudzynski B."/>
            <person name="Tudzynski P."/>
            <person name="Wincker P."/>
            <person name="Andrew M."/>
            <person name="Anthouard V."/>
            <person name="Beever R.E."/>
            <person name="Beffa R."/>
            <person name="Benoit I."/>
            <person name="Bouzid O."/>
            <person name="Brault B."/>
            <person name="Chen Z."/>
            <person name="Choquer M."/>
            <person name="Collemare J."/>
            <person name="Cotton P."/>
            <person name="Danchin E.G."/>
            <person name="Da Silva C."/>
            <person name="Gautier A."/>
            <person name="Giraud C."/>
            <person name="Giraud T."/>
            <person name="Gonzalez C."/>
            <person name="Grossetete S."/>
            <person name="Guldener U."/>
            <person name="Henrissat B."/>
            <person name="Howlett B.J."/>
            <person name="Kodira C."/>
            <person name="Kretschmer M."/>
            <person name="Lappartient A."/>
            <person name="Leroch M."/>
            <person name="Levis C."/>
            <person name="Mauceli E."/>
            <person name="Neuveglise C."/>
            <person name="Oeser B."/>
            <person name="Pearson M."/>
            <person name="Poulain J."/>
            <person name="Poussereau N."/>
            <person name="Quesneville H."/>
            <person name="Rascle C."/>
            <person name="Schumacher J."/>
            <person name="Segurens B."/>
            <person name="Sexton A."/>
            <person name="Silva E."/>
            <person name="Sirven C."/>
            <person name="Soanes D.M."/>
            <person name="Talbot N.J."/>
            <person name="Templeton M."/>
            <person name="Yandava C."/>
            <person name="Yarden O."/>
            <person name="Zeng Q."/>
            <person name="Rollins J.A."/>
            <person name="Lebrun M.H."/>
            <person name="Dickman M."/>
        </authorList>
    </citation>
    <scope>NUCLEOTIDE SEQUENCE [LARGE SCALE GENOMIC DNA]</scope>
    <source>
        <strain evidence="3">T4</strain>
    </source>
</reference>
<evidence type="ECO:0000313" key="3">
    <source>
        <dbReference type="Proteomes" id="UP000008177"/>
    </source>
</evidence>
<dbReference type="InParanoid" id="G2XWT9"/>
<dbReference type="HOGENOM" id="CLU_648882_0_0_1"/>
<feature type="chain" id="PRO_5003439724" evidence="1">
    <location>
        <begin position="19"/>
        <end position="444"/>
    </location>
</feature>
<protein>
    <submittedName>
        <fullName evidence="2">Hypothetical secreted protein</fullName>
    </submittedName>
</protein>
<sequence length="444" mass="47685">MVRSTLALVALVAASAYAAPLPHGDKRAEAAPWYKESAAADDAGLAKRAEAAPWYKESAAADDAGLAKRAEAAPWYKESAAADDAGLAKRAEAAPWYKESAAADDAGLAKRAEAAPWYKESAAADDAGLAKRAEAAPWYKESAAADDAGLAKRAEAAPWYKESAAADDAGLAKRAEAAPWYKESAAADDAGLAKRAEAAPWYKESSAADDAGLSERAEAAPWYKESSAADDAGLSERAEAAPWYKESSAADSAGLDKRDAADAVAARQEQLKREVFGNMRKEHLKVSAEKGKAFFQFTIHPKNDTVDRWNIPAAIKRRYDDADGDADRVSILNYYLMETGREIRSAAELGFKPTMALPGLAENGNEVGFGYAYAGQHQSHCVEFLANAIEIGKANLHDFYLFHVIHCLSLIKLYSLQLHDKEPFTTLTPVANALVQSHFPQSIN</sequence>
<dbReference type="eggNOG" id="ENOG502RNJ2">
    <property type="taxonomic scope" value="Eukaryota"/>
</dbReference>
<evidence type="ECO:0000313" key="2">
    <source>
        <dbReference type="EMBL" id="CCD44959.1"/>
    </source>
</evidence>
<organism evidence="2 3">
    <name type="scientific">Botryotinia fuckeliana (strain T4)</name>
    <name type="common">Noble rot fungus</name>
    <name type="synonym">Botrytis cinerea</name>
    <dbReference type="NCBI Taxonomy" id="999810"/>
    <lineage>
        <taxon>Eukaryota</taxon>
        <taxon>Fungi</taxon>
        <taxon>Dikarya</taxon>
        <taxon>Ascomycota</taxon>
        <taxon>Pezizomycotina</taxon>
        <taxon>Leotiomycetes</taxon>
        <taxon>Helotiales</taxon>
        <taxon>Sclerotiniaceae</taxon>
        <taxon>Botrytis</taxon>
    </lineage>
</organism>
<accession>G2XWT9</accession>
<name>G2XWT9_BOTF4</name>
<feature type="signal peptide" evidence="1">
    <location>
        <begin position="1"/>
        <end position="18"/>
    </location>
</feature>
<dbReference type="AlphaFoldDB" id="G2XWT9"/>
<keyword evidence="1" id="KW-0732">Signal</keyword>